<evidence type="ECO:0000313" key="2">
    <source>
        <dbReference type="Proteomes" id="UP000474104"/>
    </source>
</evidence>
<proteinExistence type="predicted"/>
<sequence length="68" mass="7737">MESVKKGLPGNSSPYTVAGRENCYIAMADRWLPGYKVDGRTADLFTRMIGSSYEPEKYQATDEERREI</sequence>
<dbReference type="OrthoDB" id="273314at2"/>
<dbReference type="EMBL" id="VIRB01000025">
    <property type="protein sequence ID" value="NDO67604.1"/>
    <property type="molecule type" value="Genomic_DNA"/>
</dbReference>
<dbReference type="RefSeq" id="WP_004069037.1">
    <property type="nucleotide sequence ID" value="NZ_VIRB01000025.1"/>
</dbReference>
<dbReference type="Proteomes" id="UP000474104">
    <property type="component" value="Unassembled WGS sequence"/>
</dbReference>
<gene>
    <name evidence="1" type="ORF">FMM80_02240</name>
</gene>
<name>A0A9X5C444_9FIRM</name>
<accession>A0A9X5C444</accession>
<organism evidence="1 2">
    <name type="scientific">Schaedlerella arabinosiphila</name>
    <dbReference type="NCBI Taxonomy" id="2044587"/>
    <lineage>
        <taxon>Bacteria</taxon>
        <taxon>Bacillati</taxon>
        <taxon>Bacillota</taxon>
        <taxon>Clostridia</taxon>
        <taxon>Lachnospirales</taxon>
        <taxon>Lachnospiraceae</taxon>
        <taxon>Schaedlerella</taxon>
    </lineage>
</organism>
<reference evidence="1 2" key="1">
    <citation type="submission" date="2019-07" db="EMBL/GenBank/DDBJ databases">
        <title>Draft genome sequences of 15 bacterial species constituting the stable defined intestinal microbiota of the GM15 gnotobiotic mouse model.</title>
        <authorList>
            <person name="Elie C."/>
            <person name="Mathieu A."/>
            <person name="Saliou A."/>
            <person name="Darnaud M."/>
            <person name="Leulier F."/>
            <person name="Tamellini A."/>
        </authorList>
    </citation>
    <scope>NUCLEOTIDE SEQUENCE [LARGE SCALE GENOMIC DNA]</scope>
    <source>
        <strain evidence="2">ASF 502</strain>
    </source>
</reference>
<evidence type="ECO:0000313" key="1">
    <source>
        <dbReference type="EMBL" id="NDO67604.1"/>
    </source>
</evidence>
<dbReference type="AlphaFoldDB" id="A0A9X5C444"/>
<comment type="caution">
    <text evidence="1">The sequence shown here is derived from an EMBL/GenBank/DDBJ whole genome shotgun (WGS) entry which is preliminary data.</text>
</comment>
<protein>
    <submittedName>
        <fullName evidence="1">Uncharacterized protein</fullName>
    </submittedName>
</protein>